<keyword evidence="3 9" id="KW-0812">Transmembrane</keyword>
<evidence type="ECO:0000313" key="12">
    <source>
        <dbReference type="Proteomes" id="UP000007360"/>
    </source>
</evidence>
<evidence type="ECO:0000313" key="11">
    <source>
        <dbReference type="EMBL" id="EKF85757.1"/>
    </source>
</evidence>
<dbReference type="PANTHER" id="PTHR11537:SF254">
    <property type="entry name" value="POTASSIUM VOLTAGE-GATED CHANNEL PROTEIN SHAB"/>
    <property type="match status" value="1"/>
</dbReference>
<organism evidence="11 12">
    <name type="scientific">Methanobacterium formicicum (strain DSM 3637 / PP1)</name>
    <dbReference type="NCBI Taxonomy" id="1204725"/>
    <lineage>
        <taxon>Archaea</taxon>
        <taxon>Methanobacteriati</taxon>
        <taxon>Methanobacteriota</taxon>
        <taxon>Methanomada group</taxon>
        <taxon>Methanobacteria</taxon>
        <taxon>Methanobacteriales</taxon>
        <taxon>Methanobacteriaceae</taxon>
        <taxon>Methanobacterium</taxon>
    </lineage>
</organism>
<feature type="coiled-coil region" evidence="8">
    <location>
        <begin position="232"/>
        <end position="259"/>
    </location>
</feature>
<evidence type="ECO:0000256" key="5">
    <source>
        <dbReference type="ARBA" id="ARBA00023065"/>
    </source>
</evidence>
<comment type="caution">
    <text evidence="11">The sequence shown here is derived from an EMBL/GenBank/DDBJ whole genome shotgun (WGS) entry which is preliminary data.</text>
</comment>
<evidence type="ECO:0000256" key="2">
    <source>
        <dbReference type="ARBA" id="ARBA00022448"/>
    </source>
</evidence>
<feature type="transmembrane region" description="Helical" evidence="9">
    <location>
        <begin position="28"/>
        <end position="50"/>
    </location>
</feature>
<comment type="subcellular location">
    <subcellularLocation>
        <location evidence="1">Membrane</location>
        <topology evidence="1">Multi-pass membrane protein</topology>
    </subcellularLocation>
</comment>
<dbReference type="GO" id="GO:0001508">
    <property type="term" value="P:action potential"/>
    <property type="evidence" value="ECO:0007669"/>
    <property type="project" value="TreeGrafter"/>
</dbReference>
<keyword evidence="2" id="KW-0813">Transport</keyword>
<dbReference type="AlphaFoldDB" id="K2R3G3"/>
<evidence type="ECO:0000259" key="10">
    <source>
        <dbReference type="Pfam" id="PF07885"/>
    </source>
</evidence>
<gene>
    <name evidence="11" type="ORF">A994_06745</name>
</gene>
<dbReference type="Gene3D" id="1.10.287.70">
    <property type="match status" value="1"/>
</dbReference>
<evidence type="ECO:0000256" key="9">
    <source>
        <dbReference type="SAM" id="Phobius"/>
    </source>
</evidence>
<dbReference type="PANTHER" id="PTHR11537">
    <property type="entry name" value="VOLTAGE-GATED POTASSIUM CHANNEL"/>
    <property type="match status" value="1"/>
</dbReference>
<feature type="transmembrane region" description="Helical" evidence="9">
    <location>
        <begin position="96"/>
        <end position="115"/>
    </location>
</feature>
<dbReference type="Gene3D" id="1.20.120.350">
    <property type="entry name" value="Voltage-gated potassium channels. Chain C"/>
    <property type="match status" value="1"/>
</dbReference>
<evidence type="ECO:0000256" key="4">
    <source>
        <dbReference type="ARBA" id="ARBA00022989"/>
    </source>
</evidence>
<dbReference type="Pfam" id="PF07885">
    <property type="entry name" value="Ion_trans_2"/>
    <property type="match status" value="1"/>
</dbReference>
<evidence type="ECO:0000256" key="7">
    <source>
        <dbReference type="ARBA" id="ARBA00023303"/>
    </source>
</evidence>
<reference evidence="11 12" key="1">
    <citation type="journal article" date="2012" name="J. Bacteriol.">
        <title>Draft genome sequence of Methanobacterium formicicum DSM 3637, an archaebacterium isolated from the methane producer amoeba Pelomyxa palustris.</title>
        <authorList>
            <person name="Gutierrez G."/>
        </authorList>
    </citation>
    <scope>NUCLEOTIDE SEQUENCE [LARGE SCALE GENOMIC DNA]</scope>
    <source>
        <strain evidence="12">DSM 3637 / PP1</strain>
    </source>
</reference>
<protein>
    <submittedName>
        <fullName evidence="11">Ion transport 2 domain-containing protein</fullName>
    </submittedName>
</protein>
<name>K2R3G3_METFP</name>
<feature type="transmembrane region" description="Helical" evidence="9">
    <location>
        <begin position="175"/>
        <end position="194"/>
    </location>
</feature>
<feature type="transmembrane region" description="Helical" evidence="9">
    <location>
        <begin position="142"/>
        <end position="163"/>
    </location>
</feature>
<feature type="transmembrane region" description="Helical" evidence="9">
    <location>
        <begin position="200"/>
        <end position="218"/>
    </location>
</feature>
<dbReference type="EMBL" id="AMPO01000005">
    <property type="protein sequence ID" value="EKF85757.1"/>
    <property type="molecule type" value="Genomic_DNA"/>
</dbReference>
<dbReference type="GO" id="GO:0008076">
    <property type="term" value="C:voltage-gated potassium channel complex"/>
    <property type="evidence" value="ECO:0007669"/>
    <property type="project" value="InterPro"/>
</dbReference>
<evidence type="ECO:0000256" key="6">
    <source>
        <dbReference type="ARBA" id="ARBA00023136"/>
    </source>
</evidence>
<evidence type="ECO:0000256" key="8">
    <source>
        <dbReference type="SAM" id="Coils"/>
    </source>
</evidence>
<dbReference type="InterPro" id="IPR028325">
    <property type="entry name" value="VG_K_chnl"/>
</dbReference>
<keyword evidence="12" id="KW-1185">Reference proteome</keyword>
<proteinExistence type="predicted"/>
<dbReference type="InterPro" id="IPR027359">
    <property type="entry name" value="Volt_channel_dom_sf"/>
</dbReference>
<evidence type="ECO:0000256" key="1">
    <source>
        <dbReference type="ARBA" id="ARBA00004141"/>
    </source>
</evidence>
<evidence type="ECO:0000256" key="3">
    <source>
        <dbReference type="ARBA" id="ARBA00022692"/>
    </source>
</evidence>
<keyword evidence="8" id="KW-0175">Coiled coil</keyword>
<feature type="transmembrane region" description="Helical" evidence="9">
    <location>
        <begin position="56"/>
        <end position="76"/>
    </location>
</feature>
<dbReference type="SUPFAM" id="SSF81324">
    <property type="entry name" value="Voltage-gated potassium channels"/>
    <property type="match status" value="1"/>
</dbReference>
<dbReference type="InterPro" id="IPR013099">
    <property type="entry name" value="K_chnl_dom"/>
</dbReference>
<dbReference type="PATRIC" id="fig|1204725.3.peg.1354"/>
<dbReference type="GO" id="GO:0005249">
    <property type="term" value="F:voltage-gated potassium channel activity"/>
    <property type="evidence" value="ECO:0007669"/>
    <property type="project" value="InterPro"/>
</dbReference>
<accession>K2R3G3</accession>
<feature type="domain" description="Potassium channel" evidence="10">
    <location>
        <begin position="145"/>
        <end position="223"/>
    </location>
</feature>
<keyword evidence="5" id="KW-0406">Ion transport</keyword>
<dbReference type="Proteomes" id="UP000007360">
    <property type="component" value="Unassembled WGS sequence"/>
</dbReference>
<keyword evidence="4 9" id="KW-1133">Transmembrane helix</keyword>
<keyword evidence="7" id="KW-0407">Ion channel</keyword>
<keyword evidence="6 9" id="KW-0472">Membrane</keyword>
<sequence length="264" mass="30372">MESVRITEIMVFMKNMSEFIGNQEAKRIIDAVIIGLTLLDVILLTGIVFVQVNSETYQIIVLFDLIVVCILAAQFINRLYHADDRTKYMKNNWFDLIGMVPEILLAGYSGIFRYFRLIKILSLLRKNIVSLFDYIERANLEYGVITLIFVIISGAIMFYFFEYGVNPNVNSLDDALWYILITITTVGYGDIYPHTVGGRFATLIIILGGLSFVSYVAFKMTGLFFEQSEDKETLMEKKLQSVDKKIDRLQEDLDELKKILKESK</sequence>